<dbReference type="RefSeq" id="WP_170252505.1">
    <property type="nucleotide sequence ID" value="NZ_BJYS01000002.1"/>
</dbReference>
<keyword evidence="2" id="KW-1185">Reference proteome</keyword>
<proteinExistence type="predicted"/>
<evidence type="ECO:0000313" key="1">
    <source>
        <dbReference type="EMBL" id="GEO02874.1"/>
    </source>
</evidence>
<protein>
    <submittedName>
        <fullName evidence="1">Uncharacterized protein</fullName>
    </submittedName>
</protein>
<organism evidence="1 2">
    <name type="scientific">Adhaeribacter aerolatus</name>
    <dbReference type="NCBI Taxonomy" id="670289"/>
    <lineage>
        <taxon>Bacteria</taxon>
        <taxon>Pseudomonadati</taxon>
        <taxon>Bacteroidota</taxon>
        <taxon>Cytophagia</taxon>
        <taxon>Cytophagales</taxon>
        <taxon>Hymenobacteraceae</taxon>
        <taxon>Adhaeribacter</taxon>
    </lineage>
</organism>
<evidence type="ECO:0000313" key="2">
    <source>
        <dbReference type="Proteomes" id="UP000321532"/>
    </source>
</evidence>
<comment type="caution">
    <text evidence="1">The sequence shown here is derived from an EMBL/GenBank/DDBJ whole genome shotgun (WGS) entry which is preliminary data.</text>
</comment>
<accession>A0A512AT36</accession>
<dbReference type="EMBL" id="BJYS01000002">
    <property type="protein sequence ID" value="GEO02874.1"/>
    <property type="molecule type" value="Genomic_DNA"/>
</dbReference>
<reference evidence="1 2" key="1">
    <citation type="submission" date="2019-07" db="EMBL/GenBank/DDBJ databases">
        <title>Whole genome shotgun sequence of Adhaeribacter aerolatus NBRC 106133.</title>
        <authorList>
            <person name="Hosoyama A."/>
            <person name="Uohara A."/>
            <person name="Ohji S."/>
            <person name="Ichikawa N."/>
        </authorList>
    </citation>
    <scope>NUCLEOTIDE SEQUENCE [LARGE SCALE GENOMIC DNA]</scope>
    <source>
        <strain evidence="1 2">NBRC 106133</strain>
    </source>
</reference>
<name>A0A512AT36_9BACT</name>
<dbReference type="Proteomes" id="UP000321532">
    <property type="component" value="Unassembled WGS sequence"/>
</dbReference>
<dbReference type="AlphaFoldDB" id="A0A512AT36"/>
<sequence>MIELAKQMDALGSVAGIDLRLTSLTDVKPWEYKAIAGVNVIIYTG</sequence>
<gene>
    <name evidence="1" type="ORF">AAE02nite_05380</name>
</gene>